<dbReference type="EMBL" id="JAHRIO010013021">
    <property type="protein sequence ID" value="MEQ2162981.1"/>
    <property type="molecule type" value="Genomic_DNA"/>
</dbReference>
<gene>
    <name evidence="1" type="ORF">GOODEAATRI_025565</name>
</gene>
<keyword evidence="2" id="KW-1185">Reference proteome</keyword>
<organism evidence="1 2">
    <name type="scientific">Goodea atripinnis</name>
    <dbReference type="NCBI Taxonomy" id="208336"/>
    <lineage>
        <taxon>Eukaryota</taxon>
        <taxon>Metazoa</taxon>
        <taxon>Chordata</taxon>
        <taxon>Craniata</taxon>
        <taxon>Vertebrata</taxon>
        <taxon>Euteleostomi</taxon>
        <taxon>Actinopterygii</taxon>
        <taxon>Neopterygii</taxon>
        <taxon>Teleostei</taxon>
        <taxon>Neoteleostei</taxon>
        <taxon>Acanthomorphata</taxon>
        <taxon>Ovalentaria</taxon>
        <taxon>Atherinomorphae</taxon>
        <taxon>Cyprinodontiformes</taxon>
        <taxon>Goodeidae</taxon>
        <taxon>Goodea</taxon>
    </lineage>
</organism>
<sequence length="107" mass="11953">MSVLSLTTRIVRDDSLWRDFLQDCNQQLIYIHLTDSLQRADRAEIYSHTLRIIVPSARSAPSNQCHCALNLVAQKSRHRLLIGCPAGAADPLSLSVRAEVTPRSQSN</sequence>
<proteinExistence type="predicted"/>
<reference evidence="1 2" key="1">
    <citation type="submission" date="2021-06" db="EMBL/GenBank/DDBJ databases">
        <authorList>
            <person name="Palmer J.M."/>
        </authorList>
    </citation>
    <scope>NUCLEOTIDE SEQUENCE [LARGE SCALE GENOMIC DNA]</scope>
    <source>
        <strain evidence="1 2">GA_2019</strain>
        <tissue evidence="1">Muscle</tissue>
    </source>
</reference>
<protein>
    <submittedName>
        <fullName evidence="1">Uncharacterized protein</fullName>
    </submittedName>
</protein>
<name>A0ABV0MV19_9TELE</name>
<dbReference type="Proteomes" id="UP001476798">
    <property type="component" value="Unassembled WGS sequence"/>
</dbReference>
<accession>A0ABV0MV19</accession>
<comment type="caution">
    <text evidence="1">The sequence shown here is derived from an EMBL/GenBank/DDBJ whole genome shotgun (WGS) entry which is preliminary data.</text>
</comment>
<evidence type="ECO:0000313" key="1">
    <source>
        <dbReference type="EMBL" id="MEQ2162981.1"/>
    </source>
</evidence>
<evidence type="ECO:0000313" key="2">
    <source>
        <dbReference type="Proteomes" id="UP001476798"/>
    </source>
</evidence>